<protein>
    <submittedName>
        <fullName evidence="2">Transcriptional regulator</fullName>
    </submittedName>
</protein>
<comment type="caution">
    <text evidence="2">The sequence shown here is derived from an EMBL/GenBank/DDBJ whole genome shotgun (WGS) entry which is preliminary data.</text>
</comment>
<evidence type="ECO:0000313" key="2">
    <source>
        <dbReference type="EMBL" id="GEP69153.1"/>
    </source>
</evidence>
<evidence type="ECO:0000313" key="3">
    <source>
        <dbReference type="Proteomes" id="UP000321798"/>
    </source>
</evidence>
<dbReference type="PRINTS" id="PR00598">
    <property type="entry name" value="HTHMARR"/>
</dbReference>
<organism evidence="2 3">
    <name type="scientific">Cellulomonas soli</name>
    <dbReference type="NCBI Taxonomy" id="931535"/>
    <lineage>
        <taxon>Bacteria</taxon>
        <taxon>Bacillati</taxon>
        <taxon>Actinomycetota</taxon>
        <taxon>Actinomycetes</taxon>
        <taxon>Micrococcales</taxon>
        <taxon>Cellulomonadaceae</taxon>
        <taxon>Cellulomonas</taxon>
    </lineage>
</organism>
<gene>
    <name evidence="2" type="ORF">CSO01_18680</name>
</gene>
<feature type="domain" description="HTH marR-type" evidence="1">
    <location>
        <begin position="19"/>
        <end position="155"/>
    </location>
</feature>
<dbReference type="PROSITE" id="PS50995">
    <property type="entry name" value="HTH_MARR_2"/>
    <property type="match status" value="1"/>
</dbReference>
<dbReference type="RefSeq" id="WP_218866685.1">
    <property type="nucleotide sequence ID" value="NZ_BAABBJ010000006.1"/>
</dbReference>
<name>A0A512PD66_9CELL</name>
<dbReference type="InterPro" id="IPR036390">
    <property type="entry name" value="WH_DNA-bd_sf"/>
</dbReference>
<dbReference type="SUPFAM" id="SSF46785">
    <property type="entry name" value="Winged helix' DNA-binding domain"/>
    <property type="match status" value="1"/>
</dbReference>
<dbReference type="SMART" id="SM00347">
    <property type="entry name" value="HTH_MARR"/>
    <property type="match status" value="1"/>
</dbReference>
<dbReference type="EMBL" id="BKAL01000006">
    <property type="protein sequence ID" value="GEP69153.1"/>
    <property type="molecule type" value="Genomic_DNA"/>
</dbReference>
<dbReference type="Gene3D" id="1.10.10.10">
    <property type="entry name" value="Winged helix-like DNA-binding domain superfamily/Winged helix DNA-binding domain"/>
    <property type="match status" value="1"/>
</dbReference>
<dbReference type="InterPro" id="IPR036388">
    <property type="entry name" value="WH-like_DNA-bd_sf"/>
</dbReference>
<dbReference type="AlphaFoldDB" id="A0A512PD66"/>
<evidence type="ECO:0000259" key="1">
    <source>
        <dbReference type="PROSITE" id="PS50995"/>
    </source>
</evidence>
<dbReference type="Pfam" id="PF01047">
    <property type="entry name" value="MarR"/>
    <property type="match status" value="1"/>
</dbReference>
<proteinExistence type="predicted"/>
<dbReference type="InterPro" id="IPR000835">
    <property type="entry name" value="HTH_MarR-typ"/>
</dbReference>
<accession>A0A512PD66</accession>
<reference evidence="2 3" key="1">
    <citation type="submission" date="2019-07" db="EMBL/GenBank/DDBJ databases">
        <title>Whole genome shotgun sequence of Cellulomonas soli NBRC 109434.</title>
        <authorList>
            <person name="Hosoyama A."/>
            <person name="Uohara A."/>
            <person name="Ohji S."/>
            <person name="Ichikawa N."/>
        </authorList>
    </citation>
    <scope>NUCLEOTIDE SEQUENCE [LARGE SCALE GENOMIC DNA]</scope>
    <source>
        <strain evidence="2 3">NBRC 109434</strain>
    </source>
</reference>
<dbReference type="Proteomes" id="UP000321798">
    <property type="component" value="Unassembled WGS sequence"/>
</dbReference>
<keyword evidence="3" id="KW-1185">Reference proteome</keyword>
<dbReference type="GO" id="GO:0003700">
    <property type="term" value="F:DNA-binding transcription factor activity"/>
    <property type="evidence" value="ECO:0007669"/>
    <property type="project" value="InterPro"/>
</dbReference>
<sequence>MTGAAQGVQSRTTSRDEQAAAVLRTLELEAMLFGRQLEPALRHTSDHDRLDRSAYALLTRLQVQGPMSIGELSDAFSLDVSTVNRQAGAVLHAGLVERIPDPDGGMARKFRLTTEGRRRLDDERESNLRGLALVVGSWTTEDVDALATLMRRLNLEIEDRRGRRWPRP</sequence>